<accession>B8AX08</accession>
<dbReference type="HOGENOM" id="CLU_1139581_0_0_1"/>
<proteinExistence type="predicted"/>
<dbReference type="EMBL" id="CM000130">
    <property type="protein sequence ID" value="EEC79021.1"/>
    <property type="molecule type" value="Genomic_DNA"/>
</dbReference>
<evidence type="ECO:0000313" key="3">
    <source>
        <dbReference type="Proteomes" id="UP000007015"/>
    </source>
</evidence>
<protein>
    <recommendedName>
        <fullName evidence="1">PTBP1-like RNA recognition motif 2 domain-containing protein</fullName>
    </recommendedName>
</protein>
<sequence>MMMTLSAAGADGLLPGLRFNPLSAPPPWMLLADHGRGDEAAFLEDARAKNANGKRQNHTADGGGFWQGKRMCVGGPDDGGGGGGGPLICGVSGVEMVCDSTDGQRSGQQLDGGASERDAHHLFGEMPSQLGHDSSAVLHVAVSHGLFPVTHEVLSQVYDAYGAVAVQRAQLFPRNGADVTPTKSSASGTSGTITKPVAESTAVAVEHVFPATPASSAPLISSTAMMTPISLTMTKEADADMGKY</sequence>
<dbReference type="Pfam" id="PF11835">
    <property type="entry name" value="RRM_8"/>
    <property type="match status" value="1"/>
</dbReference>
<feature type="domain" description="PTBP1-like RNA recognition motif 2" evidence="1">
    <location>
        <begin position="126"/>
        <end position="167"/>
    </location>
</feature>
<dbReference type="Proteomes" id="UP000007015">
    <property type="component" value="Chromosome 5"/>
</dbReference>
<dbReference type="OMA" id="IDMWEST"/>
<dbReference type="Gramene" id="BGIOSGA019658-TA">
    <property type="protein sequence ID" value="BGIOSGA019658-PA"/>
    <property type="gene ID" value="BGIOSGA019658"/>
</dbReference>
<evidence type="ECO:0000313" key="2">
    <source>
        <dbReference type="EMBL" id="EEC79021.1"/>
    </source>
</evidence>
<dbReference type="STRING" id="39946.B8AX08"/>
<dbReference type="AlphaFoldDB" id="B8AX08"/>
<name>B8AX08_ORYSI</name>
<reference evidence="2 3" key="1">
    <citation type="journal article" date="2005" name="PLoS Biol.">
        <title>The genomes of Oryza sativa: a history of duplications.</title>
        <authorList>
            <person name="Yu J."/>
            <person name="Wang J."/>
            <person name="Lin W."/>
            <person name="Li S."/>
            <person name="Li H."/>
            <person name="Zhou J."/>
            <person name="Ni P."/>
            <person name="Dong W."/>
            <person name="Hu S."/>
            <person name="Zeng C."/>
            <person name="Zhang J."/>
            <person name="Zhang Y."/>
            <person name="Li R."/>
            <person name="Xu Z."/>
            <person name="Li S."/>
            <person name="Li X."/>
            <person name="Zheng H."/>
            <person name="Cong L."/>
            <person name="Lin L."/>
            <person name="Yin J."/>
            <person name="Geng J."/>
            <person name="Li G."/>
            <person name="Shi J."/>
            <person name="Liu J."/>
            <person name="Lv H."/>
            <person name="Li J."/>
            <person name="Wang J."/>
            <person name="Deng Y."/>
            <person name="Ran L."/>
            <person name="Shi X."/>
            <person name="Wang X."/>
            <person name="Wu Q."/>
            <person name="Li C."/>
            <person name="Ren X."/>
            <person name="Wang J."/>
            <person name="Wang X."/>
            <person name="Li D."/>
            <person name="Liu D."/>
            <person name="Zhang X."/>
            <person name="Ji Z."/>
            <person name="Zhao W."/>
            <person name="Sun Y."/>
            <person name="Zhang Z."/>
            <person name="Bao J."/>
            <person name="Han Y."/>
            <person name="Dong L."/>
            <person name="Ji J."/>
            <person name="Chen P."/>
            <person name="Wu S."/>
            <person name="Liu J."/>
            <person name="Xiao Y."/>
            <person name="Bu D."/>
            <person name="Tan J."/>
            <person name="Yang L."/>
            <person name="Ye C."/>
            <person name="Zhang J."/>
            <person name="Xu J."/>
            <person name="Zhou Y."/>
            <person name="Yu Y."/>
            <person name="Zhang B."/>
            <person name="Zhuang S."/>
            <person name="Wei H."/>
            <person name="Liu B."/>
            <person name="Lei M."/>
            <person name="Yu H."/>
            <person name="Li Y."/>
            <person name="Xu H."/>
            <person name="Wei S."/>
            <person name="He X."/>
            <person name="Fang L."/>
            <person name="Zhang Z."/>
            <person name="Zhang Y."/>
            <person name="Huang X."/>
            <person name="Su Z."/>
            <person name="Tong W."/>
            <person name="Li J."/>
            <person name="Tong Z."/>
            <person name="Li S."/>
            <person name="Ye J."/>
            <person name="Wang L."/>
            <person name="Fang L."/>
            <person name="Lei T."/>
            <person name="Chen C."/>
            <person name="Chen H."/>
            <person name="Xu Z."/>
            <person name="Li H."/>
            <person name="Huang H."/>
            <person name="Zhang F."/>
            <person name="Xu H."/>
            <person name="Li N."/>
            <person name="Zhao C."/>
            <person name="Li S."/>
            <person name="Dong L."/>
            <person name="Huang Y."/>
            <person name="Li L."/>
            <person name="Xi Y."/>
            <person name="Qi Q."/>
            <person name="Li W."/>
            <person name="Zhang B."/>
            <person name="Hu W."/>
            <person name="Zhang Y."/>
            <person name="Tian X."/>
            <person name="Jiao Y."/>
            <person name="Liang X."/>
            <person name="Jin J."/>
            <person name="Gao L."/>
            <person name="Zheng W."/>
            <person name="Hao B."/>
            <person name="Liu S."/>
            <person name="Wang W."/>
            <person name="Yuan L."/>
            <person name="Cao M."/>
            <person name="McDermott J."/>
            <person name="Samudrala R."/>
            <person name="Wang J."/>
            <person name="Wong G.K."/>
            <person name="Yang H."/>
        </authorList>
    </citation>
    <scope>NUCLEOTIDE SEQUENCE [LARGE SCALE GENOMIC DNA]</scope>
    <source>
        <strain evidence="3">cv. 93-11</strain>
    </source>
</reference>
<organism evidence="2 3">
    <name type="scientific">Oryza sativa subsp. indica</name>
    <name type="common">Rice</name>
    <dbReference type="NCBI Taxonomy" id="39946"/>
    <lineage>
        <taxon>Eukaryota</taxon>
        <taxon>Viridiplantae</taxon>
        <taxon>Streptophyta</taxon>
        <taxon>Embryophyta</taxon>
        <taxon>Tracheophyta</taxon>
        <taxon>Spermatophyta</taxon>
        <taxon>Magnoliopsida</taxon>
        <taxon>Liliopsida</taxon>
        <taxon>Poales</taxon>
        <taxon>Poaceae</taxon>
        <taxon>BOP clade</taxon>
        <taxon>Oryzoideae</taxon>
        <taxon>Oryzeae</taxon>
        <taxon>Oryzinae</taxon>
        <taxon>Oryza</taxon>
        <taxon>Oryza sativa</taxon>
    </lineage>
</organism>
<gene>
    <name evidence="2" type="ORF">OsI_19556</name>
</gene>
<dbReference type="InterPro" id="IPR021790">
    <property type="entry name" value="PTBP1-like_RRM2"/>
</dbReference>
<evidence type="ECO:0000259" key="1">
    <source>
        <dbReference type="Pfam" id="PF11835"/>
    </source>
</evidence>
<keyword evidence="3" id="KW-1185">Reference proteome</keyword>